<keyword evidence="2 8" id="KW-0816">Tricarboxylic acid cycle</keyword>
<dbReference type="Gene3D" id="3.30.470.20">
    <property type="entry name" value="ATP-grasp fold, B domain"/>
    <property type="match status" value="1"/>
</dbReference>
<comment type="function">
    <text evidence="8">Succinyl-CoA synthetase functions in the citric acid cycle (TCA), coupling the hydrolysis of succinyl-CoA to the synthesis of either ATP or GTP and thus represents the only step of substrate-level phosphorylation in the TCA. The beta subunit provides nucleotide specificity of the enzyme and binds the substrate succinate, while the binding sites for coenzyme A and phosphate are found in the alpha subunit.</text>
</comment>
<dbReference type="NCBIfam" id="NF001913">
    <property type="entry name" value="PRK00696.1"/>
    <property type="match status" value="1"/>
</dbReference>
<dbReference type="SUPFAM" id="SSF52210">
    <property type="entry name" value="Succinyl-CoA synthetase domains"/>
    <property type="match status" value="1"/>
</dbReference>
<dbReference type="InterPro" id="IPR013650">
    <property type="entry name" value="ATP-grasp_succ-CoA_synth-type"/>
</dbReference>
<dbReference type="Gene3D" id="3.40.50.261">
    <property type="entry name" value="Succinyl-CoA synthetase domains"/>
    <property type="match status" value="1"/>
</dbReference>
<evidence type="ECO:0000259" key="9">
    <source>
        <dbReference type="PROSITE" id="PS50975"/>
    </source>
</evidence>
<dbReference type="GO" id="GO:0006104">
    <property type="term" value="P:succinyl-CoA metabolic process"/>
    <property type="evidence" value="ECO:0007669"/>
    <property type="project" value="TreeGrafter"/>
</dbReference>
<feature type="binding site" evidence="8">
    <location>
        <position position="256"/>
    </location>
    <ligand>
        <name>substrate</name>
        <note>ligand shared with subunit alpha</note>
    </ligand>
</feature>
<evidence type="ECO:0000313" key="11">
    <source>
        <dbReference type="Proteomes" id="UP000278962"/>
    </source>
</evidence>
<evidence type="ECO:0000256" key="3">
    <source>
        <dbReference type="ARBA" id="ARBA00022598"/>
    </source>
</evidence>
<feature type="binding site" evidence="8">
    <location>
        <position position="94"/>
    </location>
    <ligand>
        <name>ATP</name>
        <dbReference type="ChEBI" id="CHEBI:30616"/>
    </ligand>
</feature>
<dbReference type="PIRSF" id="PIRSF001554">
    <property type="entry name" value="SucCS_beta"/>
    <property type="match status" value="1"/>
</dbReference>
<dbReference type="InterPro" id="IPR011761">
    <property type="entry name" value="ATP-grasp"/>
</dbReference>
<dbReference type="OrthoDB" id="9802602at2"/>
<keyword evidence="11" id="KW-1185">Reference proteome</keyword>
<keyword evidence="7 8" id="KW-0460">Magnesium</keyword>
<dbReference type="FunFam" id="3.30.470.20:FF:000002">
    <property type="entry name" value="Succinate--CoA ligase [ADP-forming] subunit beta"/>
    <property type="match status" value="1"/>
</dbReference>
<dbReference type="EMBL" id="RBIL01000001">
    <property type="protein sequence ID" value="RKQ92786.1"/>
    <property type="molecule type" value="Genomic_DNA"/>
</dbReference>
<feature type="binding site" evidence="8">
    <location>
        <position position="45"/>
    </location>
    <ligand>
        <name>ATP</name>
        <dbReference type="ChEBI" id="CHEBI:30616"/>
    </ligand>
</feature>
<dbReference type="PROSITE" id="PS50975">
    <property type="entry name" value="ATP_GRASP"/>
    <property type="match status" value="1"/>
</dbReference>
<name>A0A660LEQ0_9ACTN</name>
<dbReference type="UniPathway" id="UPA00223">
    <property type="reaction ID" value="UER00999"/>
</dbReference>
<feature type="binding site" evidence="8">
    <location>
        <position position="205"/>
    </location>
    <ligand>
        <name>Mg(2+)</name>
        <dbReference type="ChEBI" id="CHEBI:18420"/>
    </ligand>
</feature>
<sequence>MDLLEYQGKQLFARHGVPVPSGSPATTVEEAVAAADEIGYPCVVKAQVQIGGRGKAGGIKVAKDRQEAEEHSKAILGMDIKGHTVHEVWIEAASDIAAEYYASIVFDRSAKRPLVMLSTQGGMDIEEVAEKDPTALVRLHVDPLLGFQDFHARRLAFEAGVDADVVRPLGALLAKLYDAFVKEEAMLVEVNPLIVTADRQVAALDAKVTLDDNSLFRHPDNAALRNVAAEDEQERMARERGLTFVKLDGNVGILGNGAGLVMSTLDVVAQAGGSAANFLDAGGGSKAEAITQAVEVILSNPNVTAVLFNIFGGITRCDEVARGLIEAFDQIKPSVPFVVRLDGTNDVEGRKLLADANLPNVHTESTMLGAAKKVVELAG</sequence>
<feature type="binding site" evidence="8">
    <location>
        <position position="191"/>
    </location>
    <ligand>
        <name>Mg(2+)</name>
        <dbReference type="ChEBI" id="CHEBI:18420"/>
    </ligand>
</feature>
<dbReference type="InterPro" id="IPR005811">
    <property type="entry name" value="SUCC_ACL_C"/>
</dbReference>
<dbReference type="SUPFAM" id="SSF56059">
    <property type="entry name" value="Glutathione synthetase ATP-binding domain-like"/>
    <property type="match status" value="1"/>
</dbReference>
<feature type="domain" description="ATP-grasp" evidence="9">
    <location>
        <begin position="9"/>
        <end position="238"/>
    </location>
</feature>
<evidence type="ECO:0000256" key="6">
    <source>
        <dbReference type="ARBA" id="ARBA00022840"/>
    </source>
</evidence>
<keyword evidence="4 8" id="KW-0479">Metal-binding</keyword>
<dbReference type="InterPro" id="IPR005809">
    <property type="entry name" value="Succ_CoA_ligase-like_bsu"/>
</dbReference>
<gene>
    <name evidence="8" type="primary">sucC</name>
    <name evidence="10" type="ORF">C8N24_2641</name>
</gene>
<comment type="catalytic activity">
    <reaction evidence="8">
        <text>succinate + ATP + CoA = succinyl-CoA + ADP + phosphate</text>
        <dbReference type="Rhea" id="RHEA:17661"/>
        <dbReference type="ChEBI" id="CHEBI:30031"/>
        <dbReference type="ChEBI" id="CHEBI:30616"/>
        <dbReference type="ChEBI" id="CHEBI:43474"/>
        <dbReference type="ChEBI" id="CHEBI:57287"/>
        <dbReference type="ChEBI" id="CHEBI:57292"/>
        <dbReference type="ChEBI" id="CHEBI:456216"/>
        <dbReference type="EC" id="6.2.1.5"/>
    </reaction>
</comment>
<dbReference type="GO" id="GO:0004775">
    <property type="term" value="F:succinate-CoA ligase (ADP-forming) activity"/>
    <property type="evidence" value="ECO:0007669"/>
    <property type="project" value="UniProtKB-UniRule"/>
</dbReference>
<dbReference type="RefSeq" id="WP_121250554.1">
    <property type="nucleotide sequence ID" value="NZ_RBIL01000001.1"/>
</dbReference>
<dbReference type="PROSITE" id="PS01217">
    <property type="entry name" value="SUCCINYL_COA_LIG_3"/>
    <property type="match status" value="1"/>
</dbReference>
<dbReference type="EC" id="6.2.1.5" evidence="8"/>
<evidence type="ECO:0000256" key="2">
    <source>
        <dbReference type="ARBA" id="ARBA00022532"/>
    </source>
</evidence>
<evidence type="ECO:0000256" key="1">
    <source>
        <dbReference type="ARBA" id="ARBA00009182"/>
    </source>
</evidence>
<dbReference type="PANTHER" id="PTHR11815:SF10">
    <property type="entry name" value="SUCCINATE--COA LIGASE [GDP-FORMING] SUBUNIT BETA, MITOCHONDRIAL"/>
    <property type="match status" value="1"/>
</dbReference>
<dbReference type="Proteomes" id="UP000278962">
    <property type="component" value="Unassembled WGS sequence"/>
</dbReference>
<comment type="catalytic activity">
    <reaction evidence="8">
        <text>GTP + succinate + CoA = succinyl-CoA + GDP + phosphate</text>
        <dbReference type="Rhea" id="RHEA:22120"/>
        <dbReference type="ChEBI" id="CHEBI:30031"/>
        <dbReference type="ChEBI" id="CHEBI:37565"/>
        <dbReference type="ChEBI" id="CHEBI:43474"/>
        <dbReference type="ChEBI" id="CHEBI:57287"/>
        <dbReference type="ChEBI" id="CHEBI:57292"/>
        <dbReference type="ChEBI" id="CHEBI:58189"/>
    </reaction>
</comment>
<dbReference type="GO" id="GO:0005524">
    <property type="term" value="F:ATP binding"/>
    <property type="evidence" value="ECO:0007669"/>
    <property type="project" value="UniProtKB-UniRule"/>
</dbReference>
<dbReference type="InterPro" id="IPR016102">
    <property type="entry name" value="Succinyl-CoA_synth-like"/>
</dbReference>
<feature type="binding site" evidence="8">
    <location>
        <position position="99"/>
    </location>
    <ligand>
        <name>ATP</name>
        <dbReference type="ChEBI" id="CHEBI:30616"/>
    </ligand>
</feature>
<evidence type="ECO:0000256" key="7">
    <source>
        <dbReference type="ARBA" id="ARBA00022842"/>
    </source>
</evidence>
<dbReference type="PANTHER" id="PTHR11815">
    <property type="entry name" value="SUCCINYL-COA SYNTHETASE BETA CHAIN"/>
    <property type="match status" value="1"/>
</dbReference>
<evidence type="ECO:0000256" key="5">
    <source>
        <dbReference type="ARBA" id="ARBA00022741"/>
    </source>
</evidence>
<dbReference type="Pfam" id="PF08442">
    <property type="entry name" value="ATP-grasp_2"/>
    <property type="match status" value="1"/>
</dbReference>
<dbReference type="GO" id="GO:0006099">
    <property type="term" value="P:tricarboxylic acid cycle"/>
    <property type="evidence" value="ECO:0007669"/>
    <property type="project" value="UniProtKB-UniRule"/>
</dbReference>
<organism evidence="10 11">
    <name type="scientific">Solirubrobacter pauli</name>
    <dbReference type="NCBI Taxonomy" id="166793"/>
    <lineage>
        <taxon>Bacteria</taxon>
        <taxon>Bacillati</taxon>
        <taxon>Actinomycetota</taxon>
        <taxon>Thermoleophilia</taxon>
        <taxon>Solirubrobacterales</taxon>
        <taxon>Solirubrobacteraceae</taxon>
        <taxon>Solirubrobacter</taxon>
    </lineage>
</organism>
<feature type="binding site" evidence="8">
    <location>
        <begin position="52"/>
        <end position="54"/>
    </location>
    <ligand>
        <name>ATP</name>
        <dbReference type="ChEBI" id="CHEBI:30616"/>
    </ligand>
</feature>
<dbReference type="InterPro" id="IPR017866">
    <property type="entry name" value="Succ-CoA_synthase_bsu_CS"/>
</dbReference>
<dbReference type="Gene3D" id="3.30.1490.20">
    <property type="entry name" value="ATP-grasp fold, A domain"/>
    <property type="match status" value="1"/>
</dbReference>
<keyword evidence="3 8" id="KW-0436">Ligase</keyword>
<comment type="cofactor">
    <cofactor evidence="8">
        <name>Mg(2+)</name>
        <dbReference type="ChEBI" id="CHEBI:18420"/>
    </cofactor>
    <text evidence="8">Binds 1 Mg(2+) ion per subunit.</text>
</comment>
<dbReference type="FunFam" id="3.40.50.261:FF:000007">
    <property type="entry name" value="Succinate--CoA ligase [ADP-forming] subunit beta"/>
    <property type="match status" value="1"/>
</dbReference>
<keyword evidence="5 8" id="KW-0547">Nucleotide-binding</keyword>
<reference evidence="10 11" key="1">
    <citation type="submission" date="2018-10" db="EMBL/GenBank/DDBJ databases">
        <title>Genomic Encyclopedia of Archaeal and Bacterial Type Strains, Phase II (KMG-II): from individual species to whole genera.</title>
        <authorList>
            <person name="Goeker M."/>
        </authorList>
    </citation>
    <scope>NUCLEOTIDE SEQUENCE [LARGE SCALE GENOMIC DNA]</scope>
    <source>
        <strain evidence="10 11">DSM 14954</strain>
    </source>
</reference>
<protein>
    <recommendedName>
        <fullName evidence="8">Succinate--CoA ligase [ADP-forming] subunit beta</fullName>
        <ecNumber evidence="8">6.2.1.5</ecNumber>
    </recommendedName>
    <alternativeName>
        <fullName evidence="8">Succinyl-CoA synthetase subunit beta</fullName>
        <shortName evidence="8">SCS-beta</shortName>
    </alternativeName>
</protein>
<dbReference type="NCBIfam" id="TIGR01016">
    <property type="entry name" value="sucCoAbeta"/>
    <property type="match status" value="1"/>
</dbReference>
<accession>A0A660LEQ0</accession>
<feature type="binding site" evidence="8">
    <location>
        <position position="91"/>
    </location>
    <ligand>
        <name>ATP</name>
        <dbReference type="ChEBI" id="CHEBI:30616"/>
    </ligand>
</feature>
<dbReference type="InterPro" id="IPR013815">
    <property type="entry name" value="ATP_grasp_subdomain_1"/>
</dbReference>
<comment type="similarity">
    <text evidence="1 8">Belongs to the succinate/malate CoA ligase beta subunit family.</text>
</comment>
<proteinExistence type="inferred from homology"/>
<dbReference type="GO" id="GO:0005829">
    <property type="term" value="C:cytosol"/>
    <property type="evidence" value="ECO:0007669"/>
    <property type="project" value="TreeGrafter"/>
</dbReference>
<comment type="pathway">
    <text evidence="8">Carbohydrate metabolism; tricarboxylic acid cycle; succinate from succinyl-CoA (ligase route): step 1/1.</text>
</comment>
<dbReference type="HAMAP" id="MF_00558">
    <property type="entry name" value="Succ_CoA_beta"/>
    <property type="match status" value="1"/>
</dbReference>
<dbReference type="Pfam" id="PF00549">
    <property type="entry name" value="Ligase_CoA"/>
    <property type="match status" value="1"/>
</dbReference>
<dbReference type="GO" id="GO:0000287">
    <property type="term" value="F:magnesium ion binding"/>
    <property type="evidence" value="ECO:0007669"/>
    <property type="project" value="UniProtKB-UniRule"/>
</dbReference>
<evidence type="ECO:0000256" key="8">
    <source>
        <dbReference type="HAMAP-Rule" id="MF_00558"/>
    </source>
</evidence>
<dbReference type="GO" id="GO:0042709">
    <property type="term" value="C:succinate-CoA ligase complex"/>
    <property type="evidence" value="ECO:0007669"/>
    <property type="project" value="TreeGrafter"/>
</dbReference>
<comment type="subunit">
    <text evidence="8">Heterotetramer of two alpha and two beta subunits.</text>
</comment>
<feature type="binding site" evidence="8">
    <location>
        <begin position="313"/>
        <end position="315"/>
    </location>
    <ligand>
        <name>substrate</name>
        <note>ligand shared with subunit alpha</note>
    </ligand>
</feature>
<comment type="caution">
    <text evidence="10">The sequence shown here is derived from an EMBL/GenBank/DDBJ whole genome shotgun (WGS) entry which is preliminary data.</text>
</comment>
<dbReference type="AlphaFoldDB" id="A0A660LEQ0"/>
<dbReference type="FunFam" id="3.30.1490.20:FF:000014">
    <property type="entry name" value="Succinate--CoA ligase [ADP-forming] subunit beta"/>
    <property type="match status" value="1"/>
</dbReference>
<evidence type="ECO:0000256" key="4">
    <source>
        <dbReference type="ARBA" id="ARBA00022723"/>
    </source>
</evidence>
<keyword evidence="6 8" id="KW-0067">ATP-binding</keyword>
<evidence type="ECO:0000313" key="10">
    <source>
        <dbReference type="EMBL" id="RKQ92786.1"/>
    </source>
</evidence>